<evidence type="ECO:0008006" key="4">
    <source>
        <dbReference type="Google" id="ProtNLM"/>
    </source>
</evidence>
<protein>
    <recommendedName>
        <fullName evidence="4">DUF3899 domain-containing protein</fullName>
    </recommendedName>
</protein>
<dbReference type="AlphaFoldDB" id="A0A3D4S5E2"/>
<dbReference type="Proteomes" id="UP000262195">
    <property type="component" value="Unassembled WGS sequence"/>
</dbReference>
<evidence type="ECO:0000313" key="3">
    <source>
        <dbReference type="Proteomes" id="UP000262195"/>
    </source>
</evidence>
<organism evidence="2 3">
    <name type="scientific">Bavariicoccus seileri</name>
    <dbReference type="NCBI Taxonomy" id="549685"/>
    <lineage>
        <taxon>Bacteria</taxon>
        <taxon>Bacillati</taxon>
        <taxon>Bacillota</taxon>
        <taxon>Bacilli</taxon>
        <taxon>Lactobacillales</taxon>
        <taxon>Enterococcaceae</taxon>
        <taxon>Bavariicoccus</taxon>
    </lineage>
</organism>
<gene>
    <name evidence="2" type="ORF">DIW15_05045</name>
</gene>
<keyword evidence="1" id="KW-1133">Transmembrane helix</keyword>
<feature type="transmembrane region" description="Helical" evidence="1">
    <location>
        <begin position="7"/>
        <end position="27"/>
    </location>
</feature>
<accession>A0A3D4S5E2</accession>
<name>A0A3D4S5E2_9ENTE</name>
<evidence type="ECO:0000313" key="2">
    <source>
        <dbReference type="EMBL" id="HCS94055.1"/>
    </source>
</evidence>
<keyword evidence="1" id="KW-0812">Transmembrane</keyword>
<proteinExistence type="predicted"/>
<feature type="transmembrane region" description="Helical" evidence="1">
    <location>
        <begin position="39"/>
        <end position="57"/>
    </location>
</feature>
<dbReference type="EMBL" id="DQHO01000032">
    <property type="protein sequence ID" value="HCS94055.1"/>
    <property type="molecule type" value="Genomic_DNA"/>
</dbReference>
<feature type="transmembrane region" description="Helical" evidence="1">
    <location>
        <begin position="99"/>
        <end position="124"/>
    </location>
</feature>
<evidence type="ECO:0000256" key="1">
    <source>
        <dbReference type="SAM" id="Phobius"/>
    </source>
</evidence>
<comment type="caution">
    <text evidence="2">The sequence shown here is derived from an EMBL/GenBank/DDBJ whole genome shotgun (WGS) entry which is preliminary data.</text>
</comment>
<keyword evidence="1" id="KW-0472">Membrane</keyword>
<sequence length="126" mass="14845">MSFVKKYKIFIVAISLLILVFIYQWLTEKRISFLSTSDYTLYIAAFFSVFGIGGKIFEAGTFDFFMYSVEYLKRMLQPHKYDLTTPIKRKQLSQAVGKAYIFPLRLTIIFFLISLMSLILHYTFEV</sequence>
<reference evidence="2 3" key="1">
    <citation type="journal article" date="2018" name="Nat. Biotechnol.">
        <title>A standardized bacterial taxonomy based on genome phylogeny substantially revises the tree of life.</title>
        <authorList>
            <person name="Parks D.H."/>
            <person name="Chuvochina M."/>
            <person name="Waite D.W."/>
            <person name="Rinke C."/>
            <person name="Skarshewski A."/>
            <person name="Chaumeil P.A."/>
            <person name="Hugenholtz P."/>
        </authorList>
    </citation>
    <scope>NUCLEOTIDE SEQUENCE [LARGE SCALE GENOMIC DNA]</scope>
    <source>
        <strain evidence="2">UBA11306</strain>
    </source>
</reference>